<reference evidence="1" key="1">
    <citation type="submission" date="2021-08" db="EMBL/GenBank/DDBJ databases">
        <title>The first chromosome-level gecko genome reveals the dynamic sex chromosomes of Neotropical dwarf geckos (Sphaerodactylidae: Sphaerodactylus).</title>
        <authorList>
            <person name="Pinto B.J."/>
            <person name="Keating S.E."/>
            <person name="Gamble T."/>
        </authorList>
    </citation>
    <scope>NUCLEOTIDE SEQUENCE</scope>
    <source>
        <strain evidence="1">TG3544</strain>
    </source>
</reference>
<evidence type="ECO:0000313" key="1">
    <source>
        <dbReference type="EMBL" id="KAH8013406.1"/>
    </source>
</evidence>
<proteinExistence type="predicted"/>
<protein>
    <submittedName>
        <fullName evidence="1">Uncharacterized protein</fullName>
    </submittedName>
</protein>
<name>A0ACB8G118_9SAUR</name>
<dbReference type="EMBL" id="CM037615">
    <property type="protein sequence ID" value="KAH8013406.1"/>
    <property type="molecule type" value="Genomic_DNA"/>
</dbReference>
<keyword evidence="2" id="KW-1185">Reference proteome</keyword>
<dbReference type="Proteomes" id="UP000827872">
    <property type="component" value="Linkage Group LG02"/>
</dbReference>
<organism evidence="1 2">
    <name type="scientific">Sphaerodactylus townsendi</name>
    <dbReference type="NCBI Taxonomy" id="933632"/>
    <lineage>
        <taxon>Eukaryota</taxon>
        <taxon>Metazoa</taxon>
        <taxon>Chordata</taxon>
        <taxon>Craniata</taxon>
        <taxon>Vertebrata</taxon>
        <taxon>Euteleostomi</taxon>
        <taxon>Lepidosauria</taxon>
        <taxon>Squamata</taxon>
        <taxon>Bifurcata</taxon>
        <taxon>Gekkota</taxon>
        <taxon>Sphaerodactylidae</taxon>
        <taxon>Sphaerodactylus</taxon>
    </lineage>
</organism>
<evidence type="ECO:0000313" key="2">
    <source>
        <dbReference type="Proteomes" id="UP000827872"/>
    </source>
</evidence>
<comment type="caution">
    <text evidence="1">The sequence shown here is derived from an EMBL/GenBank/DDBJ whole genome shotgun (WGS) entry which is preliminary data.</text>
</comment>
<sequence>MEFGIFSMLMILVYYFSFSSFPGHGECHRGECQCHGGYASRHNCNCSIETDDCFSNDGGQMCSGRGNCICGNVSAQNLVPLEILVRNALPAQVSAALKGTALSVCCLT</sequence>
<accession>A0ACB8G118</accession>
<gene>
    <name evidence="1" type="ORF">K3G42_018672</name>
</gene>